<accession>A0A9W9G1E3</accession>
<reference evidence="1" key="2">
    <citation type="journal article" date="2023" name="IMA Fungus">
        <title>Comparative genomic study of the Penicillium genus elucidates a diverse pangenome and 15 lateral gene transfer events.</title>
        <authorList>
            <person name="Petersen C."/>
            <person name="Sorensen T."/>
            <person name="Nielsen M.R."/>
            <person name="Sondergaard T.E."/>
            <person name="Sorensen J.L."/>
            <person name="Fitzpatrick D.A."/>
            <person name="Frisvad J.C."/>
            <person name="Nielsen K.L."/>
        </authorList>
    </citation>
    <scope>NUCLEOTIDE SEQUENCE</scope>
    <source>
        <strain evidence="1">IBT 34128</strain>
    </source>
</reference>
<dbReference type="AlphaFoldDB" id="A0A9W9G1E3"/>
<sequence>MATLPELPELVCDRIIEEYLEAFDHISIHTLRLLATQPIPNQGTHTNIWNRFSRPQNPLYRSQFRAKVRQEWYSELAQANADRIPILMAPPATDLITDCVQNCFPCFKWFWSLRLIPPRGYNRNGLGYLEIAIRAGQLPTVQWLIEHLPVTDLLTQQLEVGLPDTAVKGALSHGEYWDIFWQRITTATPTITDLSRYVWLDKPFEPLYSWVTVKVADELLARNLNIARKCGGASTGWKDVISGGNPNALAIFQWFLDHPGGSHDTADSTSPLGSPLPWHTAILLDDYPSSKWLSQRADPTTLCVPPDSHFTYNIGELITRRRLWPTSEWMLEAWFKALKRQNPLSMKHHRELYRWIMSLGLQKHQDHEMPPIPPVQCGLSPAQARKWRREYSRALEFEIHGFARMMVRYAPSSWWGSFYHRLALHNLKHCFRTTRTLHAILERDPHSTRIFQPLCGLQRRA</sequence>
<evidence type="ECO:0000313" key="1">
    <source>
        <dbReference type="EMBL" id="KAJ5110344.1"/>
    </source>
</evidence>
<dbReference type="GeneID" id="81391351"/>
<dbReference type="Proteomes" id="UP001141434">
    <property type="component" value="Unassembled WGS sequence"/>
</dbReference>
<name>A0A9W9G1E3_9EURO</name>
<protein>
    <submittedName>
        <fullName evidence="1">Uncharacterized protein</fullName>
    </submittedName>
</protein>
<keyword evidence="2" id="KW-1185">Reference proteome</keyword>
<dbReference type="EMBL" id="JAPMSZ010000003">
    <property type="protein sequence ID" value="KAJ5110344.1"/>
    <property type="molecule type" value="Genomic_DNA"/>
</dbReference>
<proteinExistence type="predicted"/>
<gene>
    <name evidence="1" type="ORF">NUU61_001601</name>
</gene>
<reference evidence="1" key="1">
    <citation type="submission" date="2022-11" db="EMBL/GenBank/DDBJ databases">
        <authorList>
            <person name="Petersen C."/>
        </authorList>
    </citation>
    <scope>NUCLEOTIDE SEQUENCE</scope>
    <source>
        <strain evidence="1">IBT 34128</strain>
    </source>
</reference>
<comment type="caution">
    <text evidence="1">The sequence shown here is derived from an EMBL/GenBank/DDBJ whole genome shotgun (WGS) entry which is preliminary data.</text>
</comment>
<dbReference type="RefSeq" id="XP_056515112.1">
    <property type="nucleotide sequence ID" value="XM_056652183.1"/>
</dbReference>
<organism evidence="1 2">
    <name type="scientific">Penicillium alfredii</name>
    <dbReference type="NCBI Taxonomy" id="1506179"/>
    <lineage>
        <taxon>Eukaryota</taxon>
        <taxon>Fungi</taxon>
        <taxon>Dikarya</taxon>
        <taxon>Ascomycota</taxon>
        <taxon>Pezizomycotina</taxon>
        <taxon>Eurotiomycetes</taxon>
        <taxon>Eurotiomycetidae</taxon>
        <taxon>Eurotiales</taxon>
        <taxon>Aspergillaceae</taxon>
        <taxon>Penicillium</taxon>
    </lineage>
</organism>
<evidence type="ECO:0000313" key="2">
    <source>
        <dbReference type="Proteomes" id="UP001141434"/>
    </source>
</evidence>